<keyword evidence="3" id="KW-0731">Sigma factor</keyword>
<evidence type="ECO:0000256" key="1">
    <source>
        <dbReference type="ARBA" id="ARBA00010641"/>
    </source>
</evidence>
<accession>A0A552V687</accession>
<dbReference type="Pfam" id="PF04542">
    <property type="entry name" value="Sigma70_r2"/>
    <property type="match status" value="1"/>
</dbReference>
<reference evidence="7 8" key="1">
    <citation type="submission" date="2019-07" db="EMBL/GenBank/DDBJ databases">
        <title>Flavobacterium sp. nov., isolated from glacier ice.</title>
        <authorList>
            <person name="Liu Q."/>
            <person name="Xin Y.-H."/>
        </authorList>
    </citation>
    <scope>NUCLEOTIDE SEQUENCE [LARGE SCALE GENOMIC DNA]</scope>
    <source>
        <strain evidence="7 8">ZT4R6</strain>
    </source>
</reference>
<dbReference type="GO" id="GO:0016987">
    <property type="term" value="F:sigma factor activity"/>
    <property type="evidence" value="ECO:0007669"/>
    <property type="project" value="UniProtKB-KW"/>
</dbReference>
<dbReference type="InterPro" id="IPR013325">
    <property type="entry name" value="RNA_pol_sigma_r2"/>
</dbReference>
<keyword evidence="2" id="KW-0805">Transcription regulation</keyword>
<dbReference type="NCBIfam" id="TIGR02937">
    <property type="entry name" value="sigma70-ECF"/>
    <property type="match status" value="1"/>
</dbReference>
<dbReference type="Proteomes" id="UP000320643">
    <property type="component" value="Unassembled WGS sequence"/>
</dbReference>
<sequence>MPRYPDYNDHELAVLLRQGDQLAYTEIFERYSELLLRHAFRLLADKAEAHDVLQDVFLNLWHKRDTIAVKTSLSSYLYTAVRNRILDLLSHKDVVLKYASSISRFMVEGYSITDDTVRERELAALIEKEIDKLPSKMREVFLLNKKAGLSYSEISEQLNITDQTAKQQVYKALKILKPKIDGFLSTFPFL</sequence>
<dbReference type="AlphaFoldDB" id="A0A552V687"/>
<evidence type="ECO:0000256" key="3">
    <source>
        <dbReference type="ARBA" id="ARBA00023082"/>
    </source>
</evidence>
<dbReference type="InterPro" id="IPR014327">
    <property type="entry name" value="RNA_pol_sigma70_bacteroid"/>
</dbReference>
<dbReference type="PANTHER" id="PTHR43133">
    <property type="entry name" value="RNA POLYMERASE ECF-TYPE SIGMA FACTO"/>
    <property type="match status" value="1"/>
</dbReference>
<evidence type="ECO:0000313" key="7">
    <source>
        <dbReference type="EMBL" id="TRW25984.1"/>
    </source>
</evidence>
<dbReference type="GO" id="GO:0006352">
    <property type="term" value="P:DNA-templated transcription initiation"/>
    <property type="evidence" value="ECO:0007669"/>
    <property type="project" value="InterPro"/>
</dbReference>
<dbReference type="RefSeq" id="WP_143372649.1">
    <property type="nucleotide sequence ID" value="NZ_VJVZ01000003.1"/>
</dbReference>
<evidence type="ECO:0000256" key="4">
    <source>
        <dbReference type="ARBA" id="ARBA00023163"/>
    </source>
</evidence>
<dbReference type="CDD" id="cd06171">
    <property type="entry name" value="Sigma70_r4"/>
    <property type="match status" value="1"/>
</dbReference>
<dbReference type="InterPro" id="IPR039425">
    <property type="entry name" value="RNA_pol_sigma-70-like"/>
</dbReference>
<dbReference type="Gene3D" id="1.10.10.10">
    <property type="entry name" value="Winged helix-like DNA-binding domain superfamily/Winged helix DNA-binding domain"/>
    <property type="match status" value="1"/>
</dbReference>
<dbReference type="EMBL" id="VJVZ01000003">
    <property type="protein sequence ID" value="TRW25984.1"/>
    <property type="molecule type" value="Genomic_DNA"/>
</dbReference>
<keyword evidence="4" id="KW-0804">Transcription</keyword>
<dbReference type="Pfam" id="PF08281">
    <property type="entry name" value="Sigma70_r4_2"/>
    <property type="match status" value="1"/>
</dbReference>
<proteinExistence type="inferred from homology"/>
<dbReference type="InterPro" id="IPR013324">
    <property type="entry name" value="RNA_pol_sigma_r3/r4-like"/>
</dbReference>
<organism evidence="7 8">
    <name type="scientific">Flavobacterium zepuense</name>
    <dbReference type="NCBI Taxonomy" id="2593302"/>
    <lineage>
        <taxon>Bacteria</taxon>
        <taxon>Pseudomonadati</taxon>
        <taxon>Bacteroidota</taxon>
        <taxon>Flavobacteriia</taxon>
        <taxon>Flavobacteriales</taxon>
        <taxon>Flavobacteriaceae</taxon>
        <taxon>Flavobacterium</taxon>
    </lineage>
</organism>
<evidence type="ECO:0000313" key="8">
    <source>
        <dbReference type="Proteomes" id="UP000320643"/>
    </source>
</evidence>
<dbReference type="SUPFAM" id="SSF88946">
    <property type="entry name" value="Sigma2 domain of RNA polymerase sigma factors"/>
    <property type="match status" value="1"/>
</dbReference>
<evidence type="ECO:0000259" key="5">
    <source>
        <dbReference type="Pfam" id="PF04542"/>
    </source>
</evidence>
<comment type="caution">
    <text evidence="7">The sequence shown here is derived from an EMBL/GenBank/DDBJ whole genome shotgun (WGS) entry which is preliminary data.</text>
</comment>
<gene>
    <name evidence="7" type="ORF">FMM05_07110</name>
</gene>
<dbReference type="GO" id="GO:0003677">
    <property type="term" value="F:DNA binding"/>
    <property type="evidence" value="ECO:0007669"/>
    <property type="project" value="InterPro"/>
</dbReference>
<dbReference type="NCBIfam" id="TIGR02985">
    <property type="entry name" value="Sig70_bacteroi1"/>
    <property type="match status" value="1"/>
</dbReference>
<evidence type="ECO:0000256" key="2">
    <source>
        <dbReference type="ARBA" id="ARBA00023015"/>
    </source>
</evidence>
<evidence type="ECO:0000259" key="6">
    <source>
        <dbReference type="Pfam" id="PF08281"/>
    </source>
</evidence>
<dbReference type="SUPFAM" id="SSF88659">
    <property type="entry name" value="Sigma3 and sigma4 domains of RNA polymerase sigma factors"/>
    <property type="match status" value="1"/>
</dbReference>
<dbReference type="InterPro" id="IPR014284">
    <property type="entry name" value="RNA_pol_sigma-70_dom"/>
</dbReference>
<comment type="similarity">
    <text evidence="1">Belongs to the sigma-70 factor family. ECF subfamily.</text>
</comment>
<dbReference type="OrthoDB" id="665981at2"/>
<feature type="domain" description="RNA polymerase sigma factor 70 region 4 type 2" evidence="6">
    <location>
        <begin position="125"/>
        <end position="175"/>
    </location>
</feature>
<dbReference type="InterPro" id="IPR013249">
    <property type="entry name" value="RNA_pol_sigma70_r4_t2"/>
</dbReference>
<keyword evidence="8" id="KW-1185">Reference proteome</keyword>
<dbReference type="PANTHER" id="PTHR43133:SF46">
    <property type="entry name" value="RNA POLYMERASE SIGMA-70 FACTOR ECF SUBFAMILY"/>
    <property type="match status" value="1"/>
</dbReference>
<protein>
    <submittedName>
        <fullName evidence="7">RNA polymerase sigma-70 factor</fullName>
    </submittedName>
</protein>
<dbReference type="Gene3D" id="1.10.1740.10">
    <property type="match status" value="1"/>
</dbReference>
<dbReference type="InterPro" id="IPR036388">
    <property type="entry name" value="WH-like_DNA-bd_sf"/>
</dbReference>
<feature type="domain" description="RNA polymerase sigma-70 region 2" evidence="5">
    <location>
        <begin position="27"/>
        <end position="92"/>
    </location>
</feature>
<dbReference type="InterPro" id="IPR007627">
    <property type="entry name" value="RNA_pol_sigma70_r2"/>
</dbReference>
<name>A0A552V687_9FLAO</name>